<dbReference type="EMBL" id="JANVFT010000138">
    <property type="protein sequence ID" value="KAJ4464589.1"/>
    <property type="molecule type" value="Genomic_DNA"/>
</dbReference>
<reference evidence="2" key="1">
    <citation type="submission" date="2022-08" db="EMBL/GenBank/DDBJ databases">
        <title>A Global Phylogenomic Analysis of the Shiitake Genus Lentinula.</title>
        <authorList>
            <consortium name="DOE Joint Genome Institute"/>
            <person name="Sierra-Patev S."/>
            <person name="Min B."/>
            <person name="Naranjo-Ortiz M."/>
            <person name="Looney B."/>
            <person name="Konkel Z."/>
            <person name="Slot J.C."/>
            <person name="Sakamoto Y."/>
            <person name="Steenwyk J.L."/>
            <person name="Rokas A."/>
            <person name="Carro J."/>
            <person name="Camarero S."/>
            <person name="Ferreira P."/>
            <person name="Molpeceres G."/>
            <person name="Ruiz-Duenas F.J."/>
            <person name="Serrano A."/>
            <person name="Henrissat B."/>
            <person name="Drula E."/>
            <person name="Hughes K.W."/>
            <person name="Mata J.L."/>
            <person name="Ishikawa N.K."/>
            <person name="Vargas-Isla R."/>
            <person name="Ushijima S."/>
            <person name="Smith C.A."/>
            <person name="Ahrendt S."/>
            <person name="Andreopoulos W."/>
            <person name="He G."/>
            <person name="Labutti K."/>
            <person name="Lipzen A."/>
            <person name="Ng V."/>
            <person name="Riley R."/>
            <person name="Sandor L."/>
            <person name="Barry K."/>
            <person name="Martinez A.T."/>
            <person name="Xiao Y."/>
            <person name="Gibbons J.G."/>
            <person name="Terashima K."/>
            <person name="Grigoriev I.V."/>
            <person name="Hibbett D.S."/>
        </authorList>
    </citation>
    <scope>NUCLEOTIDE SEQUENCE</scope>
    <source>
        <strain evidence="2">RHP3577 ss4</strain>
    </source>
</reference>
<name>A0ABQ8UX83_9AGAR</name>
<dbReference type="Proteomes" id="UP001150217">
    <property type="component" value="Unassembled WGS sequence"/>
</dbReference>
<gene>
    <name evidence="2" type="ORF">C8R41DRAFT_891581</name>
</gene>
<sequence>MAPSFTSRLFTAAAILYSAFHASAAPSTRQVLETSHGILSAPSSGVVVSQGSSFPFEFQDSNWCEDGYSSISVWLTNYAPTYLNVNSTGQFSEGEYSYYFGSYLIPNFGLPVLSGSTPPPSSLPLPESLNLSAGDEVYLAVVETGTSCPPGLHIPPQYELTETSIIVG</sequence>
<keyword evidence="1" id="KW-0732">Signal</keyword>
<keyword evidence="3" id="KW-1185">Reference proteome</keyword>
<comment type="caution">
    <text evidence="2">The sequence shown here is derived from an EMBL/GenBank/DDBJ whole genome shotgun (WGS) entry which is preliminary data.</text>
</comment>
<feature type="signal peptide" evidence="1">
    <location>
        <begin position="1"/>
        <end position="24"/>
    </location>
</feature>
<organism evidence="2 3">
    <name type="scientific">Lentinula lateritia</name>
    <dbReference type="NCBI Taxonomy" id="40482"/>
    <lineage>
        <taxon>Eukaryota</taxon>
        <taxon>Fungi</taxon>
        <taxon>Dikarya</taxon>
        <taxon>Basidiomycota</taxon>
        <taxon>Agaricomycotina</taxon>
        <taxon>Agaricomycetes</taxon>
        <taxon>Agaricomycetidae</taxon>
        <taxon>Agaricales</taxon>
        <taxon>Marasmiineae</taxon>
        <taxon>Omphalotaceae</taxon>
        <taxon>Lentinula</taxon>
    </lineage>
</organism>
<proteinExistence type="predicted"/>
<accession>A0ABQ8UX83</accession>
<feature type="chain" id="PRO_5047127289" evidence="1">
    <location>
        <begin position="25"/>
        <end position="168"/>
    </location>
</feature>
<evidence type="ECO:0000313" key="3">
    <source>
        <dbReference type="Proteomes" id="UP001150217"/>
    </source>
</evidence>
<evidence type="ECO:0000256" key="1">
    <source>
        <dbReference type="SAM" id="SignalP"/>
    </source>
</evidence>
<protein>
    <submittedName>
        <fullName evidence="2">Uncharacterized protein</fullName>
    </submittedName>
</protein>
<evidence type="ECO:0000313" key="2">
    <source>
        <dbReference type="EMBL" id="KAJ4464589.1"/>
    </source>
</evidence>